<dbReference type="Pfam" id="PF13385">
    <property type="entry name" value="Laminin_G_3"/>
    <property type="match status" value="1"/>
</dbReference>
<keyword evidence="12" id="KW-1185">Reference proteome</keyword>
<feature type="transmembrane region" description="Helical" evidence="9">
    <location>
        <begin position="521"/>
        <end position="541"/>
    </location>
</feature>
<keyword evidence="6 9" id="KW-0472">Membrane</keyword>
<dbReference type="InterPro" id="IPR050790">
    <property type="entry name" value="ExbB/TolQ_transport"/>
</dbReference>
<dbReference type="InterPro" id="IPR002898">
    <property type="entry name" value="MotA_ExbB_proton_chnl"/>
</dbReference>
<comment type="similarity">
    <text evidence="8">Belongs to the exbB/tolQ family.</text>
</comment>
<dbReference type="InParanoid" id="A0A1B1YWT6"/>
<evidence type="ECO:0000256" key="2">
    <source>
        <dbReference type="ARBA" id="ARBA00022475"/>
    </source>
</evidence>
<protein>
    <recommendedName>
        <fullName evidence="10">LamG-like jellyroll fold domain-containing protein</fullName>
    </recommendedName>
</protein>
<dbReference type="InterPro" id="IPR006558">
    <property type="entry name" value="LamG-like"/>
</dbReference>
<evidence type="ECO:0000256" key="5">
    <source>
        <dbReference type="ARBA" id="ARBA00022989"/>
    </source>
</evidence>
<evidence type="ECO:0000313" key="11">
    <source>
        <dbReference type="EMBL" id="ANX05176.1"/>
    </source>
</evidence>
<evidence type="ECO:0000256" key="4">
    <source>
        <dbReference type="ARBA" id="ARBA00022729"/>
    </source>
</evidence>
<keyword evidence="4" id="KW-0732">Signal</keyword>
<evidence type="ECO:0000313" key="12">
    <source>
        <dbReference type="Proteomes" id="UP000092952"/>
    </source>
</evidence>
<dbReference type="InterPro" id="IPR013320">
    <property type="entry name" value="ConA-like_dom_sf"/>
</dbReference>
<dbReference type="Pfam" id="PF10102">
    <property type="entry name" value="DUF2341"/>
    <property type="match status" value="1"/>
</dbReference>
<proteinExistence type="inferred from homology"/>
<dbReference type="STRING" id="1810504.PG2T_13965"/>
<feature type="domain" description="LamG-like jellyroll fold" evidence="10">
    <location>
        <begin position="194"/>
        <end position="319"/>
    </location>
</feature>
<keyword evidence="5 9" id="KW-1133">Transmembrane helix</keyword>
<evidence type="ECO:0000256" key="3">
    <source>
        <dbReference type="ARBA" id="ARBA00022692"/>
    </source>
</evidence>
<keyword evidence="3 9" id="KW-0812">Transmembrane</keyword>
<organism evidence="11 12">
    <name type="scientific">Immundisolibacter cernigliae</name>
    <dbReference type="NCBI Taxonomy" id="1810504"/>
    <lineage>
        <taxon>Bacteria</taxon>
        <taxon>Pseudomonadati</taxon>
        <taxon>Pseudomonadota</taxon>
        <taxon>Gammaproteobacteria</taxon>
        <taxon>Immundisolibacterales</taxon>
        <taxon>Immundisolibacteraceae</taxon>
        <taxon>Immundisolibacter</taxon>
    </lineage>
</organism>
<evidence type="ECO:0000256" key="9">
    <source>
        <dbReference type="SAM" id="Phobius"/>
    </source>
</evidence>
<keyword evidence="2" id="KW-1003">Cell membrane</keyword>
<evidence type="ECO:0000256" key="6">
    <source>
        <dbReference type="ARBA" id="ARBA00023136"/>
    </source>
</evidence>
<dbReference type="Gene3D" id="2.60.120.200">
    <property type="match status" value="1"/>
</dbReference>
<dbReference type="PANTHER" id="PTHR30625">
    <property type="entry name" value="PROTEIN TOLQ"/>
    <property type="match status" value="1"/>
</dbReference>
<dbReference type="AlphaFoldDB" id="A0A1B1YWT6"/>
<evidence type="ECO:0000256" key="7">
    <source>
        <dbReference type="ARBA" id="ARBA00023157"/>
    </source>
</evidence>
<accession>A0A1B1YWT6</accession>
<keyword evidence="7" id="KW-1015">Disulfide bond</keyword>
<keyword evidence="8" id="KW-0813">Transport</keyword>
<name>A0A1B1YWT6_9GAMM</name>
<feature type="transmembrane region" description="Helical" evidence="9">
    <location>
        <begin position="479"/>
        <end position="509"/>
    </location>
</feature>
<dbReference type="PANTHER" id="PTHR30625:SF3">
    <property type="entry name" value="TOL-PAL SYSTEM PROTEIN TOLQ"/>
    <property type="match status" value="1"/>
</dbReference>
<dbReference type="GO" id="GO:0017038">
    <property type="term" value="P:protein import"/>
    <property type="evidence" value="ECO:0007669"/>
    <property type="project" value="TreeGrafter"/>
</dbReference>
<evidence type="ECO:0000256" key="8">
    <source>
        <dbReference type="RuleBase" id="RU004057"/>
    </source>
</evidence>
<gene>
    <name evidence="11" type="ORF">PG2T_13965</name>
</gene>
<comment type="subcellular location">
    <subcellularLocation>
        <location evidence="1">Cell membrane</location>
        <topology evidence="1">Multi-pass membrane protein</topology>
    </subcellularLocation>
    <subcellularLocation>
        <location evidence="8">Membrane</location>
        <topology evidence="8">Multi-pass membrane protein</topology>
    </subcellularLocation>
</comment>
<sequence length="574" mass="58895">MLLTVALLVPPLAHAWWQPDWQFRKPLTVQPPAEEAGLAASDLPVLLRLHAGNFGFFADTKPDGADLRLLAGDDTTPLKYHIERYDPVTGMGLLWVRMPQLAAGAPASAYLYYGNAAAPAGDDAAGTYDAEQALVFHFGEAQGAPRDSTANANHAAESGAQAVAASLIGGGLRFTGSETLRVPGSASLAIDPAKGLTVSLWIRPDAVASGAVLELGIAEQPLLLSLADGVPLARIGAVEARAAAPLSAGEWHHLALTVDAGTATLYVDGAPAGSAAVELKPIAGDLVLGAGPLAQAAGLAGLAADIDEFGLARVARDAGYLRLLALTQGTAASLISYGEDESGEAAEGHGSYIGVVLQNVTLDGWIIIGLLSVMSAISWVVMASKARFLSTVRRANAKFLESFRSIGDGDLTALAARTEFAGSPLHRVCVAGVQELTGRLHRSAGAQATGLSPQALEALRTRIDASAAREQQRLNAGMVLLTIAISGGPFLGLLGTVVGVMITFAAIAASGEVNVNSIAPGIAAALVATVAGLVVAIPALFGYNYLGTLIRDTTTDLRVFVDELVAGIAEQHTA</sequence>
<evidence type="ECO:0000259" key="10">
    <source>
        <dbReference type="SMART" id="SM00560"/>
    </source>
</evidence>
<dbReference type="Pfam" id="PF01618">
    <property type="entry name" value="MotA_ExbB"/>
    <property type="match status" value="1"/>
</dbReference>
<dbReference type="EMBL" id="CP014671">
    <property type="protein sequence ID" value="ANX05176.1"/>
    <property type="molecule type" value="Genomic_DNA"/>
</dbReference>
<dbReference type="SMART" id="SM00560">
    <property type="entry name" value="LamGL"/>
    <property type="match status" value="1"/>
</dbReference>
<dbReference type="Proteomes" id="UP000092952">
    <property type="component" value="Chromosome"/>
</dbReference>
<keyword evidence="8" id="KW-0653">Protein transport</keyword>
<reference evidence="12" key="1">
    <citation type="submission" date="2016-03" db="EMBL/GenBank/DDBJ databases">
        <title>Complete genome sequence of Solimmundus cernigliae, representing a novel lineage of polycyclic aromatic hydrocarbon degraders within the Gammaproteobacteria.</title>
        <authorList>
            <person name="Singleton D.R."/>
            <person name="Dickey A.N."/>
            <person name="Scholl E.H."/>
            <person name="Wright F.A."/>
            <person name="Aitken M.D."/>
        </authorList>
    </citation>
    <scope>NUCLEOTIDE SEQUENCE [LARGE SCALE GENOMIC DNA]</scope>
    <source>
        <strain evidence="12">TR3.2</strain>
    </source>
</reference>
<dbReference type="KEGG" id="gbi:PG2T_13965"/>
<feature type="transmembrane region" description="Helical" evidence="9">
    <location>
        <begin position="365"/>
        <end position="384"/>
    </location>
</feature>
<evidence type="ECO:0000256" key="1">
    <source>
        <dbReference type="ARBA" id="ARBA00004651"/>
    </source>
</evidence>
<dbReference type="GO" id="GO:0005886">
    <property type="term" value="C:plasma membrane"/>
    <property type="evidence" value="ECO:0007669"/>
    <property type="project" value="UniProtKB-SubCell"/>
</dbReference>
<dbReference type="InterPro" id="IPR018765">
    <property type="entry name" value="DUF2341"/>
</dbReference>
<dbReference type="SUPFAM" id="SSF49899">
    <property type="entry name" value="Concanavalin A-like lectins/glucanases"/>
    <property type="match status" value="1"/>
</dbReference>